<comment type="cofactor">
    <cofactor evidence="1">
        <name>FMN</name>
        <dbReference type="ChEBI" id="CHEBI:58210"/>
    </cofactor>
</comment>
<dbReference type="SUPFAM" id="SSF63380">
    <property type="entry name" value="Riboflavin synthase domain-like"/>
    <property type="match status" value="1"/>
</dbReference>
<keyword evidence="10" id="KW-0274">FAD</keyword>
<evidence type="ECO:0000256" key="6">
    <source>
        <dbReference type="ARBA" id="ARBA00022617"/>
    </source>
</evidence>
<organism evidence="16 17">
    <name type="scientific">Nesidiocoris tenuis</name>
    <dbReference type="NCBI Taxonomy" id="355587"/>
    <lineage>
        <taxon>Eukaryota</taxon>
        <taxon>Metazoa</taxon>
        <taxon>Ecdysozoa</taxon>
        <taxon>Arthropoda</taxon>
        <taxon>Hexapoda</taxon>
        <taxon>Insecta</taxon>
        <taxon>Pterygota</taxon>
        <taxon>Neoptera</taxon>
        <taxon>Paraneoptera</taxon>
        <taxon>Hemiptera</taxon>
        <taxon>Heteroptera</taxon>
        <taxon>Panheteroptera</taxon>
        <taxon>Cimicomorpha</taxon>
        <taxon>Miridae</taxon>
        <taxon>Dicyphina</taxon>
        <taxon>Nesidiocoris</taxon>
    </lineage>
</organism>
<keyword evidence="12" id="KW-0112">Calmodulin-binding</keyword>
<evidence type="ECO:0000256" key="10">
    <source>
        <dbReference type="ARBA" id="ARBA00022827"/>
    </source>
</evidence>
<evidence type="ECO:0000256" key="11">
    <source>
        <dbReference type="ARBA" id="ARBA00022857"/>
    </source>
</evidence>
<keyword evidence="9" id="KW-0479">Metal-binding</keyword>
<dbReference type="InterPro" id="IPR044943">
    <property type="entry name" value="NOS_dom_1"/>
</dbReference>
<dbReference type="InterPro" id="IPR017938">
    <property type="entry name" value="Riboflavin_synthase-like_b-brl"/>
</dbReference>
<evidence type="ECO:0000256" key="2">
    <source>
        <dbReference type="ARBA" id="ARBA00001970"/>
    </source>
</evidence>
<dbReference type="Pfam" id="PF00667">
    <property type="entry name" value="FAD_binding_1"/>
    <property type="match status" value="1"/>
</dbReference>
<reference evidence="16 17" key="1">
    <citation type="submission" date="2020-02" db="EMBL/GenBank/DDBJ databases">
        <authorList>
            <person name="Ferguson B K."/>
        </authorList>
    </citation>
    <scope>NUCLEOTIDE SEQUENCE [LARGE SCALE GENOMIC DNA]</scope>
</reference>
<keyword evidence="8" id="KW-0288">FMN</keyword>
<dbReference type="PANTHER" id="PTHR43410:SF1">
    <property type="entry name" value="NITRIC OXIDE SYNTHASE"/>
    <property type="match status" value="1"/>
</dbReference>
<dbReference type="SUPFAM" id="SSF56512">
    <property type="entry name" value="Nitric oxide (NO) synthase oxygenase domain"/>
    <property type="match status" value="1"/>
</dbReference>
<comment type="similarity">
    <text evidence="4">Belongs to the NOS family.</text>
</comment>
<evidence type="ECO:0000256" key="5">
    <source>
        <dbReference type="ARBA" id="ARBA00012989"/>
    </source>
</evidence>
<evidence type="ECO:0000256" key="3">
    <source>
        <dbReference type="ARBA" id="ARBA00001974"/>
    </source>
</evidence>
<gene>
    <name evidence="16" type="ORF">NTEN_LOCUS23204</name>
</gene>
<dbReference type="PANTHER" id="PTHR43410">
    <property type="entry name" value="NITRIC OXIDE SYNTHASE OXYGENASE"/>
    <property type="match status" value="1"/>
</dbReference>
<accession>A0A6H5HMF3</accession>
<evidence type="ECO:0000256" key="7">
    <source>
        <dbReference type="ARBA" id="ARBA00022630"/>
    </source>
</evidence>
<dbReference type="EC" id="1.14.13.39" evidence="5"/>
<dbReference type="EMBL" id="CADCXU010033967">
    <property type="protein sequence ID" value="CAB0019492.1"/>
    <property type="molecule type" value="Genomic_DNA"/>
</dbReference>
<keyword evidence="14" id="KW-0408">Iron</keyword>
<dbReference type="GO" id="GO:0046872">
    <property type="term" value="F:metal ion binding"/>
    <property type="evidence" value="ECO:0007669"/>
    <property type="project" value="UniProtKB-KW"/>
</dbReference>
<dbReference type="PROSITE" id="PS51384">
    <property type="entry name" value="FAD_FR"/>
    <property type="match status" value="1"/>
</dbReference>
<dbReference type="InterPro" id="IPR036119">
    <property type="entry name" value="NOS_N_sf"/>
</dbReference>
<evidence type="ECO:0000259" key="15">
    <source>
        <dbReference type="PROSITE" id="PS51384"/>
    </source>
</evidence>
<dbReference type="GO" id="GO:0004517">
    <property type="term" value="F:nitric-oxide synthase activity"/>
    <property type="evidence" value="ECO:0007669"/>
    <property type="project" value="UniProtKB-EC"/>
</dbReference>
<dbReference type="PROSITE" id="PS60001">
    <property type="entry name" value="NOS"/>
    <property type="match status" value="1"/>
</dbReference>
<evidence type="ECO:0000256" key="8">
    <source>
        <dbReference type="ARBA" id="ARBA00022643"/>
    </source>
</evidence>
<dbReference type="Proteomes" id="UP000479000">
    <property type="component" value="Unassembled WGS sequence"/>
</dbReference>
<dbReference type="AlphaFoldDB" id="A0A6H5HMF3"/>
<comment type="cofactor">
    <cofactor evidence="2">
        <name>heme b</name>
        <dbReference type="ChEBI" id="CHEBI:60344"/>
    </cofactor>
</comment>
<evidence type="ECO:0000256" key="1">
    <source>
        <dbReference type="ARBA" id="ARBA00001917"/>
    </source>
</evidence>
<dbReference type="FunFam" id="1.20.990.10:FF:000002">
    <property type="entry name" value="Nitric oxide synthase"/>
    <property type="match status" value="1"/>
</dbReference>
<dbReference type="InterPro" id="IPR017927">
    <property type="entry name" value="FAD-bd_FR_type"/>
</dbReference>
<dbReference type="GO" id="GO:0005516">
    <property type="term" value="F:calmodulin binding"/>
    <property type="evidence" value="ECO:0007669"/>
    <property type="project" value="UniProtKB-KW"/>
</dbReference>
<dbReference type="InterPro" id="IPR050607">
    <property type="entry name" value="NOS"/>
</dbReference>
<evidence type="ECO:0000313" key="16">
    <source>
        <dbReference type="EMBL" id="CAB0019492.1"/>
    </source>
</evidence>
<name>A0A6H5HMF3_9HEMI</name>
<comment type="cofactor">
    <cofactor evidence="3">
        <name>FAD</name>
        <dbReference type="ChEBI" id="CHEBI:57692"/>
    </cofactor>
</comment>
<evidence type="ECO:0000256" key="14">
    <source>
        <dbReference type="ARBA" id="ARBA00023004"/>
    </source>
</evidence>
<protein>
    <recommendedName>
        <fullName evidence="5">nitric-oxide synthase (NADPH)</fullName>
        <ecNumber evidence="5">1.14.13.39</ecNumber>
    </recommendedName>
</protein>
<evidence type="ECO:0000313" key="17">
    <source>
        <dbReference type="Proteomes" id="UP000479000"/>
    </source>
</evidence>
<dbReference type="Gene3D" id="2.40.30.10">
    <property type="entry name" value="Translation factors"/>
    <property type="match status" value="1"/>
</dbReference>
<evidence type="ECO:0000256" key="12">
    <source>
        <dbReference type="ARBA" id="ARBA00022860"/>
    </source>
</evidence>
<keyword evidence="7" id="KW-0285">Flavoprotein</keyword>
<dbReference type="InterPro" id="IPR003097">
    <property type="entry name" value="CysJ-like_FAD-binding"/>
</dbReference>
<dbReference type="InterPro" id="IPR004030">
    <property type="entry name" value="NOS_N"/>
</dbReference>
<evidence type="ECO:0000256" key="4">
    <source>
        <dbReference type="ARBA" id="ARBA00006267"/>
    </source>
</evidence>
<dbReference type="Gene3D" id="1.20.990.10">
    <property type="entry name" value="NADPH-cytochrome p450 Reductase, Chain A, domain 3"/>
    <property type="match status" value="1"/>
</dbReference>
<keyword evidence="13" id="KW-0560">Oxidoreductase</keyword>
<feature type="domain" description="FAD-binding FR-type" evidence="15">
    <location>
        <begin position="327"/>
        <end position="559"/>
    </location>
</feature>
<dbReference type="Gene3D" id="3.90.340.10">
    <property type="entry name" value="Nitric Oxide Synthase, Chain A, domain 1"/>
    <property type="match status" value="1"/>
</dbReference>
<keyword evidence="6" id="KW-0349">Heme</keyword>
<dbReference type="OrthoDB" id="1688044at2759"/>
<keyword evidence="11" id="KW-0521">NADP</keyword>
<dbReference type="Pfam" id="PF02898">
    <property type="entry name" value="NO_synthase"/>
    <property type="match status" value="1"/>
</dbReference>
<feature type="non-terminal residue" evidence="16">
    <location>
        <position position="1"/>
    </location>
</feature>
<dbReference type="GO" id="GO:0006809">
    <property type="term" value="P:nitric oxide biosynthetic process"/>
    <property type="evidence" value="ECO:0007669"/>
    <property type="project" value="InterPro"/>
</dbReference>
<dbReference type="InterPro" id="IPR023173">
    <property type="entry name" value="NADPH_Cyt_P450_Rdtase_alpha"/>
</dbReference>
<proteinExistence type="inferred from homology"/>
<sequence>RVAKLQGDGYSKEETFFDIGGSPEKEEIDLDRFPKYSDLLKANSPAHETRWEQVQKEVNATGTYDLTETELVYGAKLAWRNAPRCIGRIQWAKLQVFDCRHITTTSGMFEAICNHIKYSTNKGNVRSAITIFPQRTDGKHDFRIWNPQLIMYAGYKAKDGSVIGDPSRVDFTEAKKICIPTVNRLFTTFQEPAWKTHVWKDTDGENKKEKRKFRFKQIASLASSASFIKANSQIDNDRNLVSLERADSFRGSVTDADIFGPLSNVSQNKNIFSIFLEELVFFKLRVMLPVLIRRPVSRFQPIGFKVNLTSKNVLNCLFSALSFCHNKKVHRCPLIGKRNLHGKGSARATLLLEIGINGSIVYEPGDHVGVLPCNKKELVEGIIDHLECPIDPDKPVQLQILKATHTPDGIVKNWTPHDKYPRCSLRTLLARFLDITTPPTPNMLQFFSSCATDEEEQKRLNHLATDSAAYEDWRHWTFPNLLEVFEEFPSVKPLPDLLVAQLTPLQPRYYSISSSPALYSNQIHLTVAVVKYRTQEYKMTSFNKQRLLHQSVAGRFKLF</sequence>
<evidence type="ECO:0000256" key="13">
    <source>
        <dbReference type="ARBA" id="ARBA00023002"/>
    </source>
</evidence>
<keyword evidence="17" id="KW-1185">Reference proteome</keyword>
<evidence type="ECO:0000256" key="9">
    <source>
        <dbReference type="ARBA" id="ARBA00022723"/>
    </source>
</evidence>